<sequence length="181" mass="19335">MIGRIAASLWLLALPSWAGATVLGDCSAAPQEALPDLPPPVTDWAALACTPDGHLLAPPPGGSWKFVTTLQAFVLPADFGQSTPQQAPAYFQDIQVQDIPLDHALARHAAAVLNDGLAPMDAPWQSARVVSLTNTLAQGVRLFVFEREAMRWGILCDWSGQQCSAGHRFMVLDVRDAVPAS</sequence>
<reference evidence="2 3" key="1">
    <citation type="submission" date="2020-07" db="EMBL/GenBank/DDBJ databases">
        <authorList>
            <person name="Xu S."/>
            <person name="Li A."/>
        </authorList>
    </citation>
    <scope>NUCLEOTIDE SEQUENCE [LARGE SCALE GENOMIC DNA]</scope>
    <source>
        <strain evidence="2 3">SG-8</strain>
    </source>
</reference>
<dbReference type="EMBL" id="JACHTE010000001">
    <property type="protein sequence ID" value="MBB1087307.1"/>
    <property type="molecule type" value="Genomic_DNA"/>
</dbReference>
<feature type="signal peptide" evidence="1">
    <location>
        <begin position="1"/>
        <end position="20"/>
    </location>
</feature>
<dbReference type="Proteomes" id="UP000552587">
    <property type="component" value="Unassembled WGS sequence"/>
</dbReference>
<dbReference type="RefSeq" id="WP_182668076.1">
    <property type="nucleotide sequence ID" value="NZ_JACHTE010000001.1"/>
</dbReference>
<protein>
    <submittedName>
        <fullName evidence="2">Uncharacterized protein</fullName>
    </submittedName>
</protein>
<name>A0A7W3U1R2_9GAMM</name>
<accession>A0A7W3U1R2</accession>
<gene>
    <name evidence="2" type="ORF">H4F99_02255</name>
</gene>
<comment type="caution">
    <text evidence="2">The sequence shown here is derived from an EMBL/GenBank/DDBJ whole genome shotgun (WGS) entry which is preliminary data.</text>
</comment>
<keyword evidence="1" id="KW-0732">Signal</keyword>
<evidence type="ECO:0000256" key="1">
    <source>
        <dbReference type="SAM" id="SignalP"/>
    </source>
</evidence>
<organism evidence="2 3">
    <name type="scientific">Marilutibacter penaei</name>
    <dbReference type="NCBI Taxonomy" id="2759900"/>
    <lineage>
        <taxon>Bacteria</taxon>
        <taxon>Pseudomonadati</taxon>
        <taxon>Pseudomonadota</taxon>
        <taxon>Gammaproteobacteria</taxon>
        <taxon>Lysobacterales</taxon>
        <taxon>Lysobacteraceae</taxon>
        <taxon>Marilutibacter</taxon>
    </lineage>
</organism>
<proteinExistence type="predicted"/>
<dbReference type="AlphaFoldDB" id="A0A7W3U1R2"/>
<feature type="chain" id="PRO_5031513256" evidence="1">
    <location>
        <begin position="21"/>
        <end position="181"/>
    </location>
</feature>
<keyword evidence="3" id="KW-1185">Reference proteome</keyword>
<evidence type="ECO:0000313" key="2">
    <source>
        <dbReference type="EMBL" id="MBB1087307.1"/>
    </source>
</evidence>
<evidence type="ECO:0000313" key="3">
    <source>
        <dbReference type="Proteomes" id="UP000552587"/>
    </source>
</evidence>